<gene>
    <name evidence="1" type="ORF">RXV79_17125</name>
</gene>
<evidence type="ECO:0000313" key="2">
    <source>
        <dbReference type="Proteomes" id="UP001303946"/>
    </source>
</evidence>
<dbReference type="InterPro" id="IPR012340">
    <property type="entry name" value="NA-bd_OB-fold"/>
</dbReference>
<proteinExistence type="predicted"/>
<dbReference type="EMBL" id="CP136336">
    <property type="protein sequence ID" value="WOB06642.1"/>
    <property type="molecule type" value="Genomic_DNA"/>
</dbReference>
<evidence type="ECO:0008006" key="3">
    <source>
        <dbReference type="Google" id="ProtNLM"/>
    </source>
</evidence>
<keyword evidence="2" id="KW-1185">Reference proteome</keyword>
<dbReference type="SUPFAM" id="SSF50249">
    <property type="entry name" value="Nucleic acid-binding proteins"/>
    <property type="match status" value="1"/>
</dbReference>
<organism evidence="1 2">
    <name type="scientific">Piscinibacter gummiphilus</name>
    <dbReference type="NCBI Taxonomy" id="946333"/>
    <lineage>
        <taxon>Bacteria</taxon>
        <taxon>Pseudomonadati</taxon>
        <taxon>Pseudomonadota</taxon>
        <taxon>Betaproteobacteria</taxon>
        <taxon>Burkholderiales</taxon>
        <taxon>Sphaerotilaceae</taxon>
        <taxon>Piscinibacter</taxon>
    </lineage>
</organism>
<reference evidence="1 2" key="1">
    <citation type="submission" date="2023-10" db="EMBL/GenBank/DDBJ databases">
        <title>Bacteria for the degradation of biodegradable plastic PBAT(Polybutylene adipate terephthalate).</title>
        <authorList>
            <person name="Weon H.-Y."/>
            <person name="Yeon J."/>
        </authorList>
    </citation>
    <scope>NUCLEOTIDE SEQUENCE [LARGE SCALE GENOMIC DNA]</scope>
    <source>
        <strain evidence="1 2">SBD 7-3</strain>
    </source>
</reference>
<dbReference type="Proteomes" id="UP001303946">
    <property type="component" value="Chromosome"/>
</dbReference>
<dbReference type="RefSeq" id="WP_316699192.1">
    <property type="nucleotide sequence ID" value="NZ_CP136336.1"/>
</dbReference>
<accession>A0ABZ0CUM6</accession>
<evidence type="ECO:0000313" key="1">
    <source>
        <dbReference type="EMBL" id="WOB06642.1"/>
    </source>
</evidence>
<protein>
    <recommendedName>
        <fullName evidence="3">DUF35 domain-containing protein</fullName>
    </recommendedName>
</protein>
<sequence length="128" mass="13724">MTTSSLMPAWGVDHLPTLLAHCRQCGTYTFPSNAWSCRACGADTLDKVPMPQTPVLRNFITLHGDVVPGLTPPVVVGEVEIAPGVVEEALIAVDDESRLTLDMPMEAIGADPADTQRGLRFRPLEAQG</sequence>
<name>A0ABZ0CUM6_9BURK</name>